<dbReference type="PRINTS" id="PR00455">
    <property type="entry name" value="HTHTETR"/>
</dbReference>
<evidence type="ECO:0000313" key="7">
    <source>
        <dbReference type="Proteomes" id="UP000198426"/>
    </source>
</evidence>
<organism evidence="6 7">
    <name type="scientific">Tropicimonas sediminicola</name>
    <dbReference type="NCBI Taxonomy" id="1031541"/>
    <lineage>
        <taxon>Bacteria</taxon>
        <taxon>Pseudomonadati</taxon>
        <taxon>Pseudomonadota</taxon>
        <taxon>Alphaproteobacteria</taxon>
        <taxon>Rhodobacterales</taxon>
        <taxon>Roseobacteraceae</taxon>
        <taxon>Tropicimonas</taxon>
    </lineage>
</organism>
<dbReference type="GO" id="GO:0003700">
    <property type="term" value="F:DNA-binding transcription factor activity"/>
    <property type="evidence" value="ECO:0007669"/>
    <property type="project" value="TreeGrafter"/>
</dbReference>
<evidence type="ECO:0000256" key="1">
    <source>
        <dbReference type="ARBA" id="ARBA00023015"/>
    </source>
</evidence>
<feature type="domain" description="HTH tetR-type" evidence="5">
    <location>
        <begin position="34"/>
        <end position="94"/>
    </location>
</feature>
<dbReference type="Pfam" id="PF13305">
    <property type="entry name" value="TetR_C_33"/>
    <property type="match status" value="1"/>
</dbReference>
<evidence type="ECO:0000259" key="5">
    <source>
        <dbReference type="PROSITE" id="PS50977"/>
    </source>
</evidence>
<keyword evidence="3" id="KW-0804">Transcription</keyword>
<evidence type="ECO:0000256" key="2">
    <source>
        <dbReference type="ARBA" id="ARBA00023125"/>
    </source>
</evidence>
<dbReference type="SUPFAM" id="SSF48498">
    <property type="entry name" value="Tetracyclin repressor-like, C-terminal domain"/>
    <property type="match status" value="1"/>
</dbReference>
<dbReference type="InterPro" id="IPR009057">
    <property type="entry name" value="Homeodomain-like_sf"/>
</dbReference>
<feature type="DNA-binding region" description="H-T-H motif" evidence="4">
    <location>
        <begin position="57"/>
        <end position="76"/>
    </location>
</feature>
<evidence type="ECO:0000256" key="3">
    <source>
        <dbReference type="ARBA" id="ARBA00023163"/>
    </source>
</evidence>
<evidence type="ECO:0000313" key="6">
    <source>
        <dbReference type="EMBL" id="SNS84520.1"/>
    </source>
</evidence>
<dbReference type="GO" id="GO:0000976">
    <property type="term" value="F:transcription cis-regulatory region binding"/>
    <property type="evidence" value="ECO:0007669"/>
    <property type="project" value="TreeGrafter"/>
</dbReference>
<dbReference type="PANTHER" id="PTHR30055">
    <property type="entry name" value="HTH-TYPE TRANSCRIPTIONAL REGULATOR RUTR"/>
    <property type="match status" value="1"/>
</dbReference>
<dbReference type="PROSITE" id="PS50977">
    <property type="entry name" value="HTH_TETR_2"/>
    <property type="match status" value="1"/>
</dbReference>
<dbReference type="InterPro" id="IPR001647">
    <property type="entry name" value="HTH_TetR"/>
</dbReference>
<name>A0A239HT50_9RHOB</name>
<sequence length="222" mass="25328">MLELLTLTMVTFDGMTRIMENLKNPLKKERYHHGDLRAQLVEATRQLVEEVGPDHFSVSEACRRAGVSTAAPYRHFKAKDDMLAAVLADGMQRHFEEMRVCVEEYPPATLDRIRALGRTYVGFAQREPGVFRLIFGSRSELDEAKAALIGEKRPLEIVEKEVAAILKREEIDEDVIRRAFLLWTFVHGLSFLLIDKKQKLDSMGVDIEAALEEVAVRVMQED</sequence>
<accession>A0A239HT50</accession>
<reference evidence="6 7" key="1">
    <citation type="submission" date="2017-06" db="EMBL/GenBank/DDBJ databases">
        <authorList>
            <person name="Kim H.J."/>
            <person name="Triplett B.A."/>
        </authorList>
    </citation>
    <scope>NUCLEOTIDE SEQUENCE [LARGE SCALE GENOMIC DNA]</scope>
    <source>
        <strain evidence="6 7">DSM 29339</strain>
    </source>
</reference>
<keyword evidence="2 4" id="KW-0238">DNA-binding</keyword>
<keyword evidence="7" id="KW-1185">Reference proteome</keyword>
<dbReference type="InterPro" id="IPR050109">
    <property type="entry name" value="HTH-type_TetR-like_transc_reg"/>
</dbReference>
<dbReference type="SUPFAM" id="SSF46689">
    <property type="entry name" value="Homeodomain-like"/>
    <property type="match status" value="1"/>
</dbReference>
<dbReference type="InterPro" id="IPR036271">
    <property type="entry name" value="Tet_transcr_reg_TetR-rel_C_sf"/>
</dbReference>
<dbReference type="InterPro" id="IPR025996">
    <property type="entry name" value="MT1864/Rv1816-like_C"/>
</dbReference>
<dbReference type="Gene3D" id="1.10.357.10">
    <property type="entry name" value="Tetracycline Repressor, domain 2"/>
    <property type="match status" value="1"/>
</dbReference>
<evidence type="ECO:0000256" key="4">
    <source>
        <dbReference type="PROSITE-ProRule" id="PRU00335"/>
    </source>
</evidence>
<protein>
    <submittedName>
        <fullName evidence="6">Transcriptional regulator, TetR family</fullName>
    </submittedName>
</protein>
<dbReference type="EMBL" id="FZOY01000004">
    <property type="protein sequence ID" value="SNS84520.1"/>
    <property type="molecule type" value="Genomic_DNA"/>
</dbReference>
<keyword evidence="1" id="KW-0805">Transcription regulation</keyword>
<dbReference type="Pfam" id="PF00440">
    <property type="entry name" value="TetR_N"/>
    <property type="match status" value="1"/>
</dbReference>
<dbReference type="AlphaFoldDB" id="A0A239HT50"/>
<gene>
    <name evidence="6" type="ORF">SAMN05421757_10416</name>
</gene>
<dbReference type="PANTHER" id="PTHR30055:SF220">
    <property type="entry name" value="TETR-FAMILY REGULATORY PROTEIN"/>
    <property type="match status" value="1"/>
</dbReference>
<proteinExistence type="predicted"/>
<dbReference type="Proteomes" id="UP000198426">
    <property type="component" value="Unassembled WGS sequence"/>
</dbReference>